<accession>A0ABP4EAL6</accession>
<dbReference type="Pfam" id="PF08240">
    <property type="entry name" value="ADH_N"/>
    <property type="match status" value="1"/>
</dbReference>
<evidence type="ECO:0000256" key="2">
    <source>
        <dbReference type="ARBA" id="ARBA00023002"/>
    </source>
</evidence>
<dbReference type="SUPFAM" id="SSF50129">
    <property type="entry name" value="GroES-like"/>
    <property type="match status" value="1"/>
</dbReference>
<dbReference type="Gene3D" id="3.90.180.10">
    <property type="entry name" value="Medium-chain alcohol dehydrogenases, catalytic domain"/>
    <property type="match status" value="1"/>
</dbReference>
<evidence type="ECO:0000313" key="5">
    <source>
        <dbReference type="Proteomes" id="UP001501581"/>
    </source>
</evidence>
<protein>
    <submittedName>
        <fullName evidence="4">NAD(P)-dependent alcohol dehydrogenase</fullName>
    </submittedName>
</protein>
<dbReference type="CDD" id="cd08267">
    <property type="entry name" value="MDR1"/>
    <property type="match status" value="1"/>
</dbReference>
<evidence type="ECO:0000313" key="4">
    <source>
        <dbReference type="EMBL" id="GAA1096402.1"/>
    </source>
</evidence>
<feature type="domain" description="Enoyl reductase (ER)" evidence="3">
    <location>
        <begin position="10"/>
        <end position="314"/>
    </location>
</feature>
<name>A0ABP4EAL6_9ACTN</name>
<dbReference type="PANTHER" id="PTHR48106:SF18">
    <property type="entry name" value="QUINONE OXIDOREDUCTASE PIG3"/>
    <property type="match status" value="1"/>
</dbReference>
<dbReference type="Proteomes" id="UP001501581">
    <property type="component" value="Unassembled WGS sequence"/>
</dbReference>
<sequence>MKAAVIDRYGPPEVVELRDVEEPRPTAKQILVRVESATVDSADARIRGARFPRGFALGARLAFGVRRPRRPILGTAFAGTVVEVGSAATGVRVGDRVAGMSGFRLGCHAELVAVPATKVAPVPDAVSAADAAGVLFGGTTALHFLRACRVVPGRPGHAPRVLVVGGAGAVGVQAIQLARASGATVRATAGPGRAALLAELGAEHLDHSRDELFDGSRYDAVLDTVGLLDARSARRLLTDDGHAALIAADLPQTLRARGRVHTGTASERAEDVAHLLELLADRTVRVVGDRLGFDEIVEAHRRVDSGHKTGSLVLTW</sequence>
<dbReference type="InterPro" id="IPR011032">
    <property type="entry name" value="GroES-like_sf"/>
</dbReference>
<keyword evidence="1" id="KW-0521">NADP</keyword>
<keyword evidence="5" id="KW-1185">Reference proteome</keyword>
<dbReference type="EMBL" id="BAAALG010000003">
    <property type="protein sequence ID" value="GAA1096402.1"/>
    <property type="molecule type" value="Genomic_DNA"/>
</dbReference>
<dbReference type="Pfam" id="PF13602">
    <property type="entry name" value="ADH_zinc_N_2"/>
    <property type="match status" value="1"/>
</dbReference>
<dbReference type="SUPFAM" id="SSF51735">
    <property type="entry name" value="NAD(P)-binding Rossmann-fold domains"/>
    <property type="match status" value="1"/>
</dbReference>
<dbReference type="InterPro" id="IPR020843">
    <property type="entry name" value="ER"/>
</dbReference>
<gene>
    <name evidence="4" type="ORF">GCM10009668_11280</name>
</gene>
<dbReference type="InterPro" id="IPR013154">
    <property type="entry name" value="ADH-like_N"/>
</dbReference>
<organism evidence="4 5">
    <name type="scientific">Nocardioides dubius</name>
    <dbReference type="NCBI Taxonomy" id="317019"/>
    <lineage>
        <taxon>Bacteria</taxon>
        <taxon>Bacillati</taxon>
        <taxon>Actinomycetota</taxon>
        <taxon>Actinomycetes</taxon>
        <taxon>Propionibacteriales</taxon>
        <taxon>Nocardioidaceae</taxon>
        <taxon>Nocardioides</taxon>
    </lineage>
</organism>
<reference evidence="5" key="1">
    <citation type="journal article" date="2019" name="Int. J. Syst. Evol. Microbiol.">
        <title>The Global Catalogue of Microorganisms (GCM) 10K type strain sequencing project: providing services to taxonomists for standard genome sequencing and annotation.</title>
        <authorList>
            <consortium name="The Broad Institute Genomics Platform"/>
            <consortium name="The Broad Institute Genome Sequencing Center for Infectious Disease"/>
            <person name="Wu L."/>
            <person name="Ma J."/>
        </authorList>
    </citation>
    <scope>NUCLEOTIDE SEQUENCE [LARGE SCALE GENOMIC DNA]</scope>
    <source>
        <strain evidence="5">JCM 13008</strain>
    </source>
</reference>
<dbReference type="PANTHER" id="PTHR48106">
    <property type="entry name" value="QUINONE OXIDOREDUCTASE PIG3-RELATED"/>
    <property type="match status" value="1"/>
</dbReference>
<dbReference type="InterPro" id="IPR036291">
    <property type="entry name" value="NAD(P)-bd_dom_sf"/>
</dbReference>
<keyword evidence="2" id="KW-0560">Oxidoreductase</keyword>
<dbReference type="RefSeq" id="WP_343992207.1">
    <property type="nucleotide sequence ID" value="NZ_BAAALG010000003.1"/>
</dbReference>
<dbReference type="Gene3D" id="3.40.50.720">
    <property type="entry name" value="NAD(P)-binding Rossmann-like Domain"/>
    <property type="match status" value="1"/>
</dbReference>
<dbReference type="SMART" id="SM00829">
    <property type="entry name" value="PKS_ER"/>
    <property type="match status" value="1"/>
</dbReference>
<evidence type="ECO:0000259" key="3">
    <source>
        <dbReference type="SMART" id="SM00829"/>
    </source>
</evidence>
<comment type="caution">
    <text evidence="4">The sequence shown here is derived from an EMBL/GenBank/DDBJ whole genome shotgun (WGS) entry which is preliminary data.</text>
</comment>
<proteinExistence type="predicted"/>
<evidence type="ECO:0000256" key="1">
    <source>
        <dbReference type="ARBA" id="ARBA00022857"/>
    </source>
</evidence>